<feature type="coiled-coil region" evidence="1">
    <location>
        <begin position="429"/>
        <end position="459"/>
    </location>
</feature>
<evidence type="ECO:0000256" key="2">
    <source>
        <dbReference type="SAM" id="MobiDB-lite"/>
    </source>
</evidence>
<keyword evidence="1" id="KW-0175">Coiled coil</keyword>
<keyword evidence="3" id="KW-0472">Membrane</keyword>
<feature type="transmembrane region" description="Helical" evidence="3">
    <location>
        <begin position="188"/>
        <end position="208"/>
    </location>
</feature>
<feature type="transmembrane region" description="Helical" evidence="3">
    <location>
        <begin position="83"/>
        <end position="101"/>
    </location>
</feature>
<evidence type="ECO:0000313" key="4">
    <source>
        <dbReference type="EMBL" id="ATP01455.1"/>
    </source>
</evidence>
<protein>
    <recommendedName>
        <fullName evidence="5">Transmembrane protein</fullName>
    </recommendedName>
</protein>
<evidence type="ECO:0000256" key="1">
    <source>
        <dbReference type="SAM" id="Coils"/>
    </source>
</evidence>
<accession>A0A3S6P805</accession>
<feature type="transmembrane region" description="Helical" evidence="3">
    <location>
        <begin position="138"/>
        <end position="157"/>
    </location>
</feature>
<geneLocation type="mitochondrion" evidence="4"/>
<evidence type="ECO:0008006" key="5">
    <source>
        <dbReference type="Google" id="ProtNLM"/>
    </source>
</evidence>
<dbReference type="AlphaFoldDB" id="A0A3S6P805"/>
<proteinExistence type="predicted"/>
<feature type="transmembrane region" description="Helical" evidence="3">
    <location>
        <begin position="20"/>
        <end position="41"/>
    </location>
</feature>
<feature type="transmembrane region" description="Helical" evidence="3">
    <location>
        <begin position="214"/>
        <end position="241"/>
    </location>
</feature>
<dbReference type="EMBL" id="KY626326">
    <property type="protein sequence ID" value="ATP01455.1"/>
    <property type="molecule type" value="Genomic_DNA"/>
</dbReference>
<name>A0A3S6P805_9CHLO</name>
<feature type="region of interest" description="Disordered" evidence="2">
    <location>
        <begin position="313"/>
        <end position="332"/>
    </location>
</feature>
<keyword evidence="4" id="KW-0496">Mitochondrion</keyword>
<keyword evidence="3" id="KW-0812">Transmembrane</keyword>
<keyword evidence="3" id="KW-1133">Transmembrane helix</keyword>
<gene>
    <name evidence="4" type="primary">orf465</name>
</gene>
<reference evidence="4" key="1">
    <citation type="submission" date="2017-02" db="EMBL/GenBank/DDBJ databases">
        <title>The complete mitochondrial genome sequence of the green macroalga Ulva flexuosa.</title>
        <authorList>
            <person name="Liu F."/>
        </authorList>
    </citation>
    <scope>NUCLEOTIDE SEQUENCE</scope>
</reference>
<feature type="transmembrane region" description="Helical" evidence="3">
    <location>
        <begin position="53"/>
        <end position="71"/>
    </location>
</feature>
<sequence length="465" mass="51468">MNFLIEIQFLDFIDYISSISPWLILANFLVTFAYTVCTFLAQKRVFPPFPANLFRLFSVVVSFLLLTLLFAKHGVDALNQKDSLLVILGFLSVMHWFYLWLNAFDTRYVLSTQVITTIFFLVVWACQLNLVIKGGSALLWLLSIYSLALALTHVFSFDNFSVFRSLNNQLEHYVWYNHFMQHAKVDRAMTLIVPCGLTINMLNLIYLIQVADGWFAYLLMVFCVWSIGYQTLLAIGICALCETGPVKYPWNFVIQSYVNLWVAFKTVWRQTRTDSLPRQVPLINLGMALLLTAIQSPIVAYCAGAEPLTNTAEASSELSTEGGSTDLFGNTNKPGVNSKAVGEGMVVSKAAKAAKPAADFAAKEAKDIGARYYDKGKDAVAGAAVAGTVAGGVYSLSELAKLAGFELSTQSGTSSTLSTEEQIPLLEKLNALKREAVDLTKEQLELEKLLTEAKVLSNKKSTPKE</sequence>
<feature type="transmembrane region" description="Helical" evidence="3">
    <location>
        <begin position="108"/>
        <end position="132"/>
    </location>
</feature>
<evidence type="ECO:0000256" key="3">
    <source>
        <dbReference type="SAM" id="Phobius"/>
    </source>
</evidence>
<organism evidence="4">
    <name type="scientific">Ulva flexuosa</name>
    <dbReference type="NCBI Taxonomy" id="83791"/>
    <lineage>
        <taxon>Eukaryota</taxon>
        <taxon>Viridiplantae</taxon>
        <taxon>Chlorophyta</taxon>
        <taxon>core chlorophytes</taxon>
        <taxon>Ulvophyceae</taxon>
        <taxon>OUU clade</taxon>
        <taxon>Ulvales</taxon>
        <taxon>Ulvaceae</taxon>
        <taxon>Ulva</taxon>
    </lineage>
</organism>